<keyword evidence="5 8" id="KW-0479">Metal-binding</keyword>
<evidence type="ECO:0000256" key="8">
    <source>
        <dbReference type="RuleBase" id="RU000590"/>
    </source>
</evidence>
<dbReference type="CDD" id="cd01087">
    <property type="entry name" value="Prolidase"/>
    <property type="match status" value="1"/>
</dbReference>
<evidence type="ECO:0000256" key="3">
    <source>
        <dbReference type="ARBA" id="ARBA00008766"/>
    </source>
</evidence>
<dbReference type="Pfam" id="PF05195">
    <property type="entry name" value="AMP_N"/>
    <property type="match status" value="1"/>
</dbReference>
<evidence type="ECO:0000313" key="12">
    <source>
        <dbReference type="Proteomes" id="UP001235966"/>
    </source>
</evidence>
<organism evidence="11 12">
    <name type="scientific">Arcanobacterium wilhelmae</name>
    <dbReference type="NCBI Taxonomy" id="1803177"/>
    <lineage>
        <taxon>Bacteria</taxon>
        <taxon>Bacillati</taxon>
        <taxon>Actinomycetota</taxon>
        <taxon>Actinomycetes</taxon>
        <taxon>Actinomycetales</taxon>
        <taxon>Actinomycetaceae</taxon>
        <taxon>Arcanobacterium</taxon>
    </lineage>
</organism>
<keyword evidence="6 11" id="KW-0378">Hydrolase</keyword>
<name>A0ABT9NCV9_9ACTO</name>
<dbReference type="PANTHER" id="PTHR43226:SF4">
    <property type="entry name" value="XAA-PRO AMINOPEPTIDASE 3"/>
    <property type="match status" value="1"/>
</dbReference>
<dbReference type="InterPro" id="IPR001131">
    <property type="entry name" value="Peptidase_M24B_aminopep-P_CS"/>
</dbReference>
<dbReference type="EMBL" id="JAUSQW010000001">
    <property type="protein sequence ID" value="MDP9801482.1"/>
    <property type="molecule type" value="Genomic_DNA"/>
</dbReference>
<dbReference type="Proteomes" id="UP001235966">
    <property type="component" value="Unassembled WGS sequence"/>
</dbReference>
<evidence type="ECO:0000256" key="6">
    <source>
        <dbReference type="ARBA" id="ARBA00022801"/>
    </source>
</evidence>
<dbReference type="SUPFAM" id="SSF55920">
    <property type="entry name" value="Creatinase/aminopeptidase"/>
    <property type="match status" value="1"/>
</dbReference>
<dbReference type="PROSITE" id="PS00491">
    <property type="entry name" value="PROLINE_PEPTIDASE"/>
    <property type="match status" value="1"/>
</dbReference>
<dbReference type="RefSeq" id="WP_278059551.1">
    <property type="nucleotide sequence ID" value="NZ_CP121247.1"/>
</dbReference>
<evidence type="ECO:0000256" key="4">
    <source>
        <dbReference type="ARBA" id="ARBA00012574"/>
    </source>
</evidence>
<dbReference type="InterPro" id="IPR036005">
    <property type="entry name" value="Creatinase/aminopeptidase-like"/>
</dbReference>
<gene>
    <name evidence="11" type="ORF">J2S49_001558</name>
</gene>
<reference evidence="11 12" key="1">
    <citation type="submission" date="2023-07" db="EMBL/GenBank/DDBJ databases">
        <title>Sequencing the genomes of 1000 actinobacteria strains.</title>
        <authorList>
            <person name="Klenk H.-P."/>
        </authorList>
    </citation>
    <scope>NUCLEOTIDE SEQUENCE [LARGE SCALE GENOMIC DNA]</scope>
    <source>
        <strain evidence="11 12">DSM 102162</strain>
    </source>
</reference>
<comment type="cofactor">
    <cofactor evidence="2">
        <name>Mn(2+)</name>
        <dbReference type="ChEBI" id="CHEBI:29035"/>
    </cofactor>
</comment>
<dbReference type="InterPro" id="IPR052433">
    <property type="entry name" value="X-Pro_dipept-like"/>
</dbReference>
<dbReference type="PANTHER" id="PTHR43226">
    <property type="entry name" value="XAA-PRO AMINOPEPTIDASE 3"/>
    <property type="match status" value="1"/>
</dbReference>
<evidence type="ECO:0000313" key="11">
    <source>
        <dbReference type="EMBL" id="MDP9801482.1"/>
    </source>
</evidence>
<sequence length="503" mass="55966">MTDDKLQSEMEKRAHSRTQRPNSSAFREFIGENWGPRPEGPDRMDVADYTPARRAALGAQFIGERLVIPAGDYKVRNNDCDYRFRAHSAFSHLTGLGGEEEPGAVLVLNPIPGAKEGDAETHTATLFFHFRAPRSSEEFYADSRHGEFWVGPRLSADEMANLTGLAVDHSDNLRDALAKDLGAVQIRVMPQSDPAIEQMVAELREQNSLPSGVEEDLGLAEAASTLRFIKDAWEIQEMEKAVDVTFSGFEDILRSFPRARDHWRGERIIEGAFFARARAEGNGLGYDTIVGSGNHANTLHWIDNDGPVRDGDLILVDAGAELDSLYTADITRTLPVNGKFSDAQREVYEAVLEACEAALEETKKPGVRFKDIHTAAMAVIARHLEAWGMLPGTAEESLAPEGQYHRRWMPHGTSHHLGLDVHDCAQAKRELYTDSLLEPGMIFTIEPGLYFHEDDLLVPERFRGIGVRIEDDVLMTDEGGVRISENIPRTVADIEAWMKHVQG</sequence>
<dbReference type="SMART" id="SM01011">
    <property type="entry name" value="AMP_N"/>
    <property type="match status" value="1"/>
</dbReference>
<keyword evidence="7" id="KW-0464">Manganese</keyword>
<dbReference type="InterPro" id="IPR007865">
    <property type="entry name" value="Aminopep_P_N"/>
</dbReference>
<dbReference type="InterPro" id="IPR029149">
    <property type="entry name" value="Creatin/AminoP/Spt16_N"/>
</dbReference>
<protein>
    <recommendedName>
        <fullName evidence="4">Xaa-Pro aminopeptidase</fullName>
        <ecNumber evidence="4">3.4.11.9</ecNumber>
    </recommendedName>
</protein>
<comment type="catalytic activity">
    <reaction evidence="1">
        <text>Release of any N-terminal amino acid, including proline, that is linked to proline, even from a dipeptide or tripeptide.</text>
        <dbReference type="EC" id="3.4.11.9"/>
    </reaction>
</comment>
<dbReference type="EC" id="3.4.11.9" evidence="4"/>
<evidence type="ECO:0000256" key="9">
    <source>
        <dbReference type="SAM" id="MobiDB-lite"/>
    </source>
</evidence>
<evidence type="ECO:0000259" key="10">
    <source>
        <dbReference type="SMART" id="SM01011"/>
    </source>
</evidence>
<accession>A0ABT9NCV9</accession>
<feature type="compositionally biased region" description="Basic and acidic residues" evidence="9">
    <location>
        <begin position="1"/>
        <end position="13"/>
    </location>
</feature>
<dbReference type="Pfam" id="PF00557">
    <property type="entry name" value="Peptidase_M24"/>
    <property type="match status" value="1"/>
</dbReference>
<dbReference type="InterPro" id="IPR000994">
    <property type="entry name" value="Pept_M24"/>
</dbReference>
<keyword evidence="11" id="KW-0645">Protease</keyword>
<evidence type="ECO:0000256" key="5">
    <source>
        <dbReference type="ARBA" id="ARBA00022723"/>
    </source>
</evidence>
<feature type="region of interest" description="Disordered" evidence="9">
    <location>
        <begin position="1"/>
        <end position="43"/>
    </location>
</feature>
<evidence type="ECO:0000256" key="2">
    <source>
        <dbReference type="ARBA" id="ARBA00001936"/>
    </source>
</evidence>
<comment type="similarity">
    <text evidence="3 8">Belongs to the peptidase M24B family.</text>
</comment>
<feature type="domain" description="Aminopeptidase P N-terminal" evidence="10">
    <location>
        <begin position="44"/>
        <end position="197"/>
    </location>
</feature>
<dbReference type="Gene3D" id="3.40.350.10">
    <property type="entry name" value="Creatinase/prolidase N-terminal domain"/>
    <property type="match status" value="1"/>
</dbReference>
<evidence type="ECO:0000256" key="7">
    <source>
        <dbReference type="ARBA" id="ARBA00023211"/>
    </source>
</evidence>
<keyword evidence="11" id="KW-0031">Aminopeptidase</keyword>
<comment type="caution">
    <text evidence="11">The sequence shown here is derived from an EMBL/GenBank/DDBJ whole genome shotgun (WGS) entry which is preliminary data.</text>
</comment>
<keyword evidence="12" id="KW-1185">Reference proteome</keyword>
<proteinExistence type="inferred from homology"/>
<evidence type="ECO:0000256" key="1">
    <source>
        <dbReference type="ARBA" id="ARBA00001424"/>
    </source>
</evidence>
<dbReference type="GO" id="GO:0004177">
    <property type="term" value="F:aminopeptidase activity"/>
    <property type="evidence" value="ECO:0007669"/>
    <property type="project" value="UniProtKB-KW"/>
</dbReference>
<dbReference type="SUPFAM" id="SSF53092">
    <property type="entry name" value="Creatinase/prolidase N-terminal domain"/>
    <property type="match status" value="1"/>
</dbReference>
<dbReference type="Gene3D" id="3.90.230.10">
    <property type="entry name" value="Creatinase/methionine aminopeptidase superfamily"/>
    <property type="match status" value="1"/>
</dbReference>